<dbReference type="InterPro" id="IPR023203">
    <property type="entry name" value="TTHA0068_sf"/>
</dbReference>
<gene>
    <name evidence="1" type="ORF">CW686_03180</name>
</gene>
<evidence type="ECO:0000313" key="2">
    <source>
        <dbReference type="Proteomes" id="UP000233482"/>
    </source>
</evidence>
<evidence type="ECO:0000313" key="1">
    <source>
        <dbReference type="EMBL" id="PKE26689.1"/>
    </source>
</evidence>
<dbReference type="EMBL" id="PIXC01000005">
    <property type="protein sequence ID" value="PKE26689.1"/>
    <property type="molecule type" value="Genomic_DNA"/>
</dbReference>
<dbReference type="PANTHER" id="PTHR34796">
    <property type="entry name" value="EXPRESSED PROTEIN"/>
    <property type="match status" value="1"/>
</dbReference>
<accession>A0A855GL73</accession>
<sequence length="194" mass="22818">MVRERTPVLLHTLFHLYSGVVKLKTIVAEYVYYFEYLRDYFECHELLEEFWKNKPEFTKQDFEVGLILLATGQYHMRRGNITGGHRSLSKAKRILKLYIDSHYEQFIDIARLTSEIDLLINSAVYKQITLPARSEVRSLLSDKDHHISSDIHENIIHKHLKRDRTEVLLARHSALYNKKPIDESPHNGHHGNKG</sequence>
<dbReference type="Proteomes" id="UP000233482">
    <property type="component" value="Unassembled WGS sequence"/>
</dbReference>
<organism evidence="1 2">
    <name type="scientific">Macrococcoides caseolyticum</name>
    <dbReference type="NCBI Taxonomy" id="69966"/>
    <lineage>
        <taxon>Bacteria</taxon>
        <taxon>Bacillati</taxon>
        <taxon>Bacillota</taxon>
        <taxon>Bacilli</taxon>
        <taxon>Bacillales</taxon>
        <taxon>Staphylococcaceae</taxon>
        <taxon>Macrococcoides</taxon>
    </lineage>
</organism>
<proteinExistence type="predicted"/>
<dbReference type="PANTHER" id="PTHR34796:SF1">
    <property type="entry name" value="EXPRESSED PROTEIN"/>
    <property type="match status" value="1"/>
</dbReference>
<dbReference type="SUPFAM" id="SSF140663">
    <property type="entry name" value="TTHA0068-like"/>
    <property type="match status" value="1"/>
</dbReference>
<name>A0A855GL73_9STAP</name>
<dbReference type="Gene3D" id="1.10.3450.10">
    <property type="entry name" value="TTHA0068-like"/>
    <property type="match status" value="1"/>
</dbReference>
<comment type="caution">
    <text evidence="1">The sequence shown here is derived from an EMBL/GenBank/DDBJ whole genome shotgun (WGS) entry which is preliminary data.</text>
</comment>
<dbReference type="Pfam" id="PF03745">
    <property type="entry name" value="DUF309"/>
    <property type="match status" value="1"/>
</dbReference>
<dbReference type="AlphaFoldDB" id="A0A855GL73"/>
<protein>
    <submittedName>
        <fullName evidence="1">DUF309 domain-containing protein</fullName>
    </submittedName>
</protein>
<reference evidence="1 2" key="1">
    <citation type="submission" date="2017-12" db="EMBL/GenBank/DDBJ databases">
        <title>Genomics of Macrococcus caseolyticus.</title>
        <authorList>
            <person name="MacFadyen A.C."/>
            <person name="Paterson G.K."/>
        </authorList>
    </citation>
    <scope>NUCLEOTIDE SEQUENCE [LARGE SCALE GENOMIC DNA]</scope>
    <source>
        <strain evidence="1 2">5788_EF188</strain>
    </source>
</reference>
<dbReference type="InterPro" id="IPR005500">
    <property type="entry name" value="DUF309"/>
</dbReference>